<evidence type="ECO:0000259" key="2">
    <source>
        <dbReference type="Pfam" id="PF00248"/>
    </source>
</evidence>
<gene>
    <name evidence="3" type="ORF">G3570_09660</name>
</gene>
<feature type="domain" description="NADP-dependent oxidoreductase" evidence="2">
    <location>
        <begin position="15"/>
        <end position="323"/>
    </location>
</feature>
<dbReference type="GO" id="GO:0005829">
    <property type="term" value="C:cytosol"/>
    <property type="evidence" value="ECO:0007669"/>
    <property type="project" value="TreeGrafter"/>
</dbReference>
<dbReference type="InterPro" id="IPR050523">
    <property type="entry name" value="AKR_Detox_Biosynth"/>
</dbReference>
<evidence type="ECO:0000256" key="1">
    <source>
        <dbReference type="ARBA" id="ARBA00023002"/>
    </source>
</evidence>
<dbReference type="FunFam" id="3.20.20.100:FF:000004">
    <property type="entry name" value="Oxidoreductase, aldo/keto reductase"/>
    <property type="match status" value="1"/>
</dbReference>
<dbReference type="EMBL" id="JAALLT010000003">
    <property type="protein sequence ID" value="NGP76899.1"/>
    <property type="molecule type" value="Genomic_DNA"/>
</dbReference>
<dbReference type="CDD" id="cd19091">
    <property type="entry name" value="AKR_PsAKR"/>
    <property type="match status" value="1"/>
</dbReference>
<sequence>MEYRRLGNTGLKVSEICLGTMTFGSTFYNIGEVNQTLANKIVKKSWEAGVNFFDTADVYSWGESEKILGKALKDLEIPREQAVIATKVRGAMSEEAAEGTGDVNNVGLSRKHIMESVEASLDRLGTDYIDLYQIHGVDNETPIEETLAALNDLVRQGKVHYIGCSNLSVRQLSKSIELSRANGWASFSSLQAYYSVAGRDLEYELLPLCREEGLGVLPWSPLAGGFLTGKYRRDKEAPEGSRRKDFDFPPIDKEMAYDVVEVMDEIAEAKGTSIPQVALSWLLHKKGVTSVIIGAKKMSQLEDNLGAAEVELSDEEFAKIAEVTKPKEIYPQWMVKRMNGEEDFA</sequence>
<dbReference type="Gene3D" id="3.20.20.100">
    <property type="entry name" value="NADP-dependent oxidoreductase domain"/>
    <property type="match status" value="1"/>
</dbReference>
<dbReference type="SUPFAM" id="SSF51430">
    <property type="entry name" value="NAD(P)-linked oxidoreductase"/>
    <property type="match status" value="1"/>
</dbReference>
<evidence type="ECO:0000313" key="3">
    <source>
        <dbReference type="EMBL" id="NGP76899.1"/>
    </source>
</evidence>
<evidence type="ECO:0000313" key="4">
    <source>
        <dbReference type="Proteomes" id="UP000473278"/>
    </source>
</evidence>
<dbReference type="Proteomes" id="UP000473278">
    <property type="component" value="Unassembled WGS sequence"/>
</dbReference>
<protein>
    <submittedName>
        <fullName evidence="3">Aldo/keto reductase</fullName>
    </submittedName>
</protein>
<dbReference type="InterPro" id="IPR036812">
    <property type="entry name" value="NAD(P)_OxRdtase_dom_sf"/>
</dbReference>
<dbReference type="GO" id="GO:0016491">
    <property type="term" value="F:oxidoreductase activity"/>
    <property type="evidence" value="ECO:0007669"/>
    <property type="project" value="UniProtKB-KW"/>
</dbReference>
<dbReference type="Pfam" id="PF00248">
    <property type="entry name" value="Aldo_ket_red"/>
    <property type="match status" value="1"/>
</dbReference>
<reference evidence="3 4" key="1">
    <citation type="submission" date="2020-02" db="EMBL/GenBank/DDBJ databases">
        <title>Balneolaceae bacterium YR4-1, complete genome.</title>
        <authorList>
            <person name="Li Y."/>
            <person name="Wu S."/>
        </authorList>
    </citation>
    <scope>NUCLEOTIDE SEQUENCE [LARGE SCALE GENOMIC DNA]</scope>
    <source>
        <strain evidence="3 4">YR4-1</strain>
    </source>
</reference>
<keyword evidence="1" id="KW-0560">Oxidoreductase</keyword>
<proteinExistence type="predicted"/>
<accession>A0A6M1SP86</accession>
<dbReference type="PANTHER" id="PTHR43364:SF4">
    <property type="entry name" value="NAD(P)-LINKED OXIDOREDUCTASE SUPERFAMILY PROTEIN"/>
    <property type="match status" value="1"/>
</dbReference>
<dbReference type="AlphaFoldDB" id="A0A6M1SP86"/>
<dbReference type="RefSeq" id="WP_165141745.1">
    <property type="nucleotide sequence ID" value="NZ_JAALLT010000003.1"/>
</dbReference>
<dbReference type="PANTHER" id="PTHR43364">
    <property type="entry name" value="NADH-SPECIFIC METHYLGLYOXAL REDUCTASE-RELATED"/>
    <property type="match status" value="1"/>
</dbReference>
<comment type="caution">
    <text evidence="3">The sequence shown here is derived from an EMBL/GenBank/DDBJ whole genome shotgun (WGS) entry which is preliminary data.</text>
</comment>
<organism evidence="3 4">
    <name type="scientific">Halalkalibaculum roseum</name>
    <dbReference type="NCBI Taxonomy" id="2709311"/>
    <lineage>
        <taxon>Bacteria</taxon>
        <taxon>Pseudomonadati</taxon>
        <taxon>Balneolota</taxon>
        <taxon>Balneolia</taxon>
        <taxon>Balneolales</taxon>
        <taxon>Balneolaceae</taxon>
        <taxon>Halalkalibaculum</taxon>
    </lineage>
</organism>
<keyword evidence="4" id="KW-1185">Reference proteome</keyword>
<name>A0A6M1SP86_9BACT</name>
<dbReference type="InterPro" id="IPR023210">
    <property type="entry name" value="NADP_OxRdtase_dom"/>
</dbReference>